<dbReference type="GO" id="GO:0045493">
    <property type="term" value="P:xylan catabolic process"/>
    <property type="evidence" value="ECO:0007669"/>
    <property type="project" value="UniProtKB-KW"/>
</dbReference>
<comment type="caution">
    <text evidence="1">The sequence shown here is derived from an EMBL/GenBank/DDBJ whole genome shotgun (WGS) entry which is preliminary data.</text>
</comment>
<organism evidence="1 2">
    <name type="scientific">Bifidobacterium hapali</name>
    <dbReference type="NCBI Taxonomy" id="1630172"/>
    <lineage>
        <taxon>Bacteria</taxon>
        <taxon>Bacillati</taxon>
        <taxon>Actinomycetota</taxon>
        <taxon>Actinomycetes</taxon>
        <taxon>Bifidobacteriales</taxon>
        <taxon>Bifidobacteriaceae</taxon>
        <taxon>Bifidobacterium</taxon>
    </lineage>
</organism>
<name>A0A261FWH5_9BIFI</name>
<dbReference type="Gene3D" id="2.115.10.20">
    <property type="entry name" value="Glycosyl hydrolase domain, family 43"/>
    <property type="match status" value="1"/>
</dbReference>
<keyword evidence="2" id="KW-1185">Reference proteome</keyword>
<evidence type="ECO:0000313" key="1">
    <source>
        <dbReference type="EMBL" id="OZG63554.1"/>
    </source>
</evidence>
<gene>
    <name evidence="1" type="ORF">BHAP_1837</name>
</gene>
<dbReference type="EMBL" id="MWWY01000036">
    <property type="protein sequence ID" value="OZG63554.1"/>
    <property type="molecule type" value="Genomic_DNA"/>
</dbReference>
<keyword evidence="1" id="KW-0858">Xylan degradation</keyword>
<dbReference type="OrthoDB" id="9758923at2"/>
<evidence type="ECO:0000313" key="2">
    <source>
        <dbReference type="Proteomes" id="UP000216074"/>
    </source>
</evidence>
<proteinExistence type="predicted"/>
<dbReference type="InterPro" id="IPR023296">
    <property type="entry name" value="Glyco_hydro_beta-prop_sf"/>
</dbReference>
<dbReference type="SUPFAM" id="SSF75005">
    <property type="entry name" value="Arabinanase/levansucrase/invertase"/>
    <property type="match status" value="1"/>
</dbReference>
<reference evidence="1 2" key="1">
    <citation type="journal article" date="2017" name="BMC Genomics">
        <title>Comparative genomic and phylogenomic analyses of the Bifidobacteriaceae family.</title>
        <authorList>
            <person name="Lugli G.A."/>
            <person name="Milani C."/>
            <person name="Turroni F."/>
            <person name="Duranti S."/>
            <person name="Mancabelli L."/>
            <person name="Mangifesta M."/>
            <person name="Ferrario C."/>
            <person name="Modesto M."/>
            <person name="Mattarelli P."/>
            <person name="Jiri K."/>
            <person name="van Sinderen D."/>
            <person name="Ventura M."/>
        </authorList>
    </citation>
    <scope>NUCLEOTIDE SEQUENCE [LARGE SCALE GENOMIC DNA]</scope>
    <source>
        <strain evidence="1 2">DSM 100202</strain>
    </source>
</reference>
<dbReference type="CDD" id="cd08983">
    <property type="entry name" value="GH43_Bt3655-like"/>
    <property type="match status" value="1"/>
</dbReference>
<dbReference type="AlphaFoldDB" id="A0A261FWH5"/>
<keyword evidence="1" id="KW-0624">Polysaccharide degradation</keyword>
<accession>A0A261FWH5</accession>
<dbReference type="GO" id="GO:0016798">
    <property type="term" value="F:hydrolase activity, acting on glycosyl bonds"/>
    <property type="evidence" value="ECO:0007669"/>
    <property type="project" value="UniProtKB-KW"/>
</dbReference>
<dbReference type="RefSeq" id="WP_094730391.1">
    <property type="nucleotide sequence ID" value="NZ_MWWY01000036.1"/>
</dbReference>
<keyword evidence="1" id="KW-0119">Carbohydrate metabolism</keyword>
<keyword evidence="1" id="KW-0326">Glycosidase</keyword>
<sequence>MKTPIDLTDPYGYLLVHFIEDPNGYAERIYLDLSEGDNPERWHPLNAGNPILTSPLGTTGVRDPYLVRNPETGRVYVIATDLRVFDPGKDQSKQNWKFWSHHGSTNLIIWHSDDLVHWSEPHTLDVSRRANGTRAQLGMAWAPEALWVPDYYPAGSEAEHGGSRGAFVLYWSSKLFADDDLDHANPDVYDRVLWGATSDFTDGTFSFGGVFIDRGHATIDTTMIQRVLPDGSIRTYRATKDNGPKANIWLDSTDAKRWWESDAQWHVIQENIGVDWEPNHHPGGVEGPALFASHSDDRVYLYVDVIPSIGYRPMVSHDPDKGFDYLRSDDFYMAPHTKHGGVISLTRAEYDRVAAADGTIG</sequence>
<dbReference type="PANTHER" id="PTHR43301">
    <property type="entry name" value="ARABINAN ENDO-1,5-ALPHA-L-ARABINOSIDASE"/>
    <property type="match status" value="1"/>
</dbReference>
<protein>
    <submittedName>
        <fullName evidence="1">1,4-beta-xylanase</fullName>
    </submittedName>
</protein>
<dbReference type="PANTHER" id="PTHR43301:SF3">
    <property type="entry name" value="ARABINAN ENDO-1,5-ALPHA-L-ARABINOSIDASE A-RELATED"/>
    <property type="match status" value="1"/>
</dbReference>
<keyword evidence="1" id="KW-0378">Hydrolase</keyword>
<dbReference type="InterPro" id="IPR050727">
    <property type="entry name" value="GH43_arabinanases"/>
</dbReference>
<dbReference type="Proteomes" id="UP000216074">
    <property type="component" value="Unassembled WGS sequence"/>
</dbReference>